<organism evidence="2">
    <name type="scientific">Terrestrivirus sp</name>
    <dbReference type="NCBI Taxonomy" id="2487775"/>
    <lineage>
        <taxon>Viruses</taxon>
        <taxon>Varidnaviria</taxon>
        <taxon>Bamfordvirae</taxon>
        <taxon>Nucleocytoviricota</taxon>
        <taxon>Megaviricetes</taxon>
        <taxon>Imitervirales</taxon>
        <taxon>Mimiviridae</taxon>
        <taxon>Klosneuvirinae</taxon>
    </lineage>
</organism>
<feature type="compositionally biased region" description="Basic and acidic residues" evidence="1">
    <location>
        <begin position="9"/>
        <end position="21"/>
    </location>
</feature>
<proteinExistence type="predicted"/>
<evidence type="ECO:0000256" key="1">
    <source>
        <dbReference type="SAM" id="MobiDB-lite"/>
    </source>
</evidence>
<gene>
    <name evidence="2" type="ORF">Terrestrivirus1_362</name>
</gene>
<name>A0A3G4ZKY1_9VIRU</name>
<dbReference type="EMBL" id="MK071979">
    <property type="protein sequence ID" value="AYV75488.1"/>
    <property type="molecule type" value="Genomic_DNA"/>
</dbReference>
<sequence>MSQNVATESIKEQIENQDQKTIDLKNIPVKVRDPTEGGRRPRLMNFKPIEINPDDFEYTGIPCDPWIPKKFNSVRNDGFFDM</sequence>
<protein>
    <submittedName>
        <fullName evidence="2">Uncharacterized protein</fullName>
    </submittedName>
</protein>
<feature type="region of interest" description="Disordered" evidence="1">
    <location>
        <begin position="1"/>
        <end position="21"/>
    </location>
</feature>
<accession>A0A3G4ZKY1</accession>
<reference evidence="2" key="1">
    <citation type="submission" date="2018-10" db="EMBL/GenBank/DDBJ databases">
        <title>Hidden diversity of soil giant viruses.</title>
        <authorList>
            <person name="Schulz F."/>
            <person name="Alteio L."/>
            <person name="Goudeau D."/>
            <person name="Ryan E.M."/>
            <person name="Malmstrom R.R."/>
            <person name="Blanchard J."/>
            <person name="Woyke T."/>
        </authorList>
    </citation>
    <scope>NUCLEOTIDE SEQUENCE</scope>
    <source>
        <strain evidence="2">TEV1</strain>
    </source>
</reference>
<evidence type="ECO:0000313" key="2">
    <source>
        <dbReference type="EMBL" id="AYV75488.1"/>
    </source>
</evidence>